<feature type="region of interest" description="Disordered" evidence="1">
    <location>
        <begin position="314"/>
        <end position="343"/>
    </location>
</feature>
<gene>
    <name evidence="2" type="ORF">NQ315_001057</name>
</gene>
<name>A0AAV8WFG9_9CUCU</name>
<dbReference type="AlphaFoldDB" id="A0AAV8WFG9"/>
<organism evidence="2 3">
    <name type="scientific">Exocentrus adspersus</name>
    <dbReference type="NCBI Taxonomy" id="1586481"/>
    <lineage>
        <taxon>Eukaryota</taxon>
        <taxon>Metazoa</taxon>
        <taxon>Ecdysozoa</taxon>
        <taxon>Arthropoda</taxon>
        <taxon>Hexapoda</taxon>
        <taxon>Insecta</taxon>
        <taxon>Pterygota</taxon>
        <taxon>Neoptera</taxon>
        <taxon>Endopterygota</taxon>
        <taxon>Coleoptera</taxon>
        <taxon>Polyphaga</taxon>
        <taxon>Cucujiformia</taxon>
        <taxon>Chrysomeloidea</taxon>
        <taxon>Cerambycidae</taxon>
        <taxon>Lamiinae</taxon>
        <taxon>Acanthocinini</taxon>
        <taxon>Exocentrus</taxon>
    </lineage>
</organism>
<accession>A0AAV8WFG9</accession>
<comment type="caution">
    <text evidence="2">The sequence shown here is derived from an EMBL/GenBank/DDBJ whole genome shotgun (WGS) entry which is preliminary data.</text>
</comment>
<feature type="region of interest" description="Disordered" evidence="1">
    <location>
        <begin position="284"/>
        <end position="303"/>
    </location>
</feature>
<evidence type="ECO:0000313" key="3">
    <source>
        <dbReference type="Proteomes" id="UP001159042"/>
    </source>
</evidence>
<evidence type="ECO:0000313" key="2">
    <source>
        <dbReference type="EMBL" id="KAJ8924900.1"/>
    </source>
</evidence>
<evidence type="ECO:0000256" key="1">
    <source>
        <dbReference type="SAM" id="MobiDB-lite"/>
    </source>
</evidence>
<dbReference type="EMBL" id="JANEYG010000002">
    <property type="protein sequence ID" value="KAJ8924900.1"/>
    <property type="molecule type" value="Genomic_DNA"/>
</dbReference>
<dbReference type="Proteomes" id="UP001159042">
    <property type="component" value="Unassembled WGS sequence"/>
</dbReference>
<feature type="compositionally biased region" description="Basic and acidic residues" evidence="1">
    <location>
        <begin position="284"/>
        <end position="298"/>
    </location>
</feature>
<reference evidence="2 3" key="1">
    <citation type="journal article" date="2023" name="Insect Mol. Biol.">
        <title>Genome sequencing provides insights into the evolution of gene families encoding plant cell wall-degrading enzymes in longhorned beetles.</title>
        <authorList>
            <person name="Shin N.R."/>
            <person name="Okamura Y."/>
            <person name="Kirsch R."/>
            <person name="Pauchet Y."/>
        </authorList>
    </citation>
    <scope>NUCLEOTIDE SEQUENCE [LARGE SCALE GENOMIC DNA]</scope>
    <source>
        <strain evidence="2">EAD_L_NR</strain>
    </source>
</reference>
<feature type="compositionally biased region" description="Basic residues" evidence="1">
    <location>
        <begin position="323"/>
        <end position="338"/>
    </location>
</feature>
<sequence>MVFRIDRGPWQWKVKYYTPICFLLTRIRNNIQQNFAKILSVRGQQAFQEQSTAFRLLSTSAGIKDARSSVLPFFDYEYNTDLLKMFKLVVLLFIVLVTSALAKPSLLHGGLVTAPVISAPVVLPAAVSHSYRTDVISKPIVVPVLQKTVVAYAAPSIYYSGHPWKRDAFATVPFPQKKSLDGLIYLQINKGGNLRLHQSSLPCFDDGGGSGVRQGWGGVAGNQGLVDNVAPEGVAGSRKGQGSGYGSVQYRSSGCVGGVGRPDDVSPVGRAVRCWDCDGSWGGDDSRSGEGAGGDHSRSWSGVAGDHWAADDVRPVGRADGCRHHRRRNQSRSGKSHTARFGNGYGYESGQHHQFEHLARGLCCESWAWDVHLPKPVSIRFTFSAINEIIVTDP</sequence>
<keyword evidence="3" id="KW-1185">Reference proteome</keyword>
<proteinExistence type="predicted"/>
<protein>
    <submittedName>
        <fullName evidence="2">Uncharacterized protein</fullName>
    </submittedName>
</protein>